<evidence type="ECO:0000313" key="2">
    <source>
        <dbReference type="EMBL" id="CAB4703401.1"/>
    </source>
</evidence>
<keyword evidence="1" id="KW-1133">Transmembrane helix</keyword>
<dbReference type="AlphaFoldDB" id="A0A6J6PVA7"/>
<gene>
    <name evidence="2" type="ORF">UFOPK2625_00620</name>
</gene>
<dbReference type="EMBL" id="CAEZXZ010000076">
    <property type="protein sequence ID" value="CAB4703401.1"/>
    <property type="molecule type" value="Genomic_DNA"/>
</dbReference>
<name>A0A6J6PVA7_9ZZZZ</name>
<feature type="transmembrane region" description="Helical" evidence="1">
    <location>
        <begin position="80"/>
        <end position="106"/>
    </location>
</feature>
<proteinExistence type="predicted"/>
<feature type="transmembrane region" description="Helical" evidence="1">
    <location>
        <begin position="118"/>
        <end position="138"/>
    </location>
</feature>
<reference evidence="2" key="1">
    <citation type="submission" date="2020-05" db="EMBL/GenBank/DDBJ databases">
        <authorList>
            <person name="Chiriac C."/>
            <person name="Salcher M."/>
            <person name="Ghai R."/>
            <person name="Kavagutti S V."/>
        </authorList>
    </citation>
    <scope>NUCLEOTIDE SEQUENCE</scope>
</reference>
<accession>A0A6J6PVA7</accession>
<evidence type="ECO:0000256" key="1">
    <source>
        <dbReference type="SAM" id="Phobius"/>
    </source>
</evidence>
<keyword evidence="1" id="KW-0472">Membrane</keyword>
<dbReference type="InterPro" id="IPR021517">
    <property type="entry name" value="DUF3180"/>
</dbReference>
<protein>
    <submittedName>
        <fullName evidence="2">Unannotated protein</fullName>
    </submittedName>
</protein>
<feature type="transmembrane region" description="Helical" evidence="1">
    <location>
        <begin position="38"/>
        <end position="59"/>
    </location>
</feature>
<dbReference type="Pfam" id="PF11377">
    <property type="entry name" value="DUF3180"/>
    <property type="match status" value="1"/>
</dbReference>
<organism evidence="2">
    <name type="scientific">freshwater metagenome</name>
    <dbReference type="NCBI Taxonomy" id="449393"/>
    <lineage>
        <taxon>unclassified sequences</taxon>
        <taxon>metagenomes</taxon>
        <taxon>ecological metagenomes</taxon>
    </lineage>
</organism>
<keyword evidence="1" id="KW-0812">Transmembrane</keyword>
<sequence>MKPTRVRLLLSLAVLAAAVGWGAVILLQGQSGRILPVPWLAASTMWILSVALGIWAFLARPRLQRRSGAKAMPPIVAARTAALAMAGSRTGALVAGFYTGVGLAAIPSRFTMAGQTTLWAAAGTAVGSLLLVAVALWLEHICRLPLDDDDANGAQIGSAP</sequence>